<feature type="coiled-coil region" evidence="1">
    <location>
        <begin position="964"/>
        <end position="991"/>
    </location>
</feature>
<dbReference type="PANTHER" id="PTHR32108">
    <property type="entry name" value="DNA-DIRECTED RNA POLYMERASE SUBUNIT ALPHA"/>
    <property type="match status" value="1"/>
</dbReference>
<gene>
    <name evidence="3" type="ORF">EPI10_014810</name>
</gene>
<dbReference type="Pfam" id="PF24924">
    <property type="entry name" value="DUF7745"/>
    <property type="match status" value="2"/>
</dbReference>
<dbReference type="Proteomes" id="UP000325315">
    <property type="component" value="Unassembled WGS sequence"/>
</dbReference>
<protein>
    <submittedName>
        <fullName evidence="3">Spindle pole body component 110-like protein</fullName>
    </submittedName>
</protein>
<reference evidence="4" key="1">
    <citation type="journal article" date="2019" name="Plant Biotechnol. J.">
        <title>Genome sequencing of the Australian wild diploid species Gossypium australe highlights disease resistance and delayed gland morphogenesis.</title>
        <authorList>
            <person name="Cai Y."/>
            <person name="Cai X."/>
            <person name="Wang Q."/>
            <person name="Wang P."/>
            <person name="Zhang Y."/>
            <person name="Cai C."/>
            <person name="Xu Y."/>
            <person name="Wang K."/>
            <person name="Zhou Z."/>
            <person name="Wang C."/>
            <person name="Geng S."/>
            <person name="Li B."/>
            <person name="Dong Q."/>
            <person name="Hou Y."/>
            <person name="Wang H."/>
            <person name="Ai P."/>
            <person name="Liu Z."/>
            <person name="Yi F."/>
            <person name="Sun M."/>
            <person name="An G."/>
            <person name="Cheng J."/>
            <person name="Zhang Y."/>
            <person name="Shi Q."/>
            <person name="Xie Y."/>
            <person name="Shi X."/>
            <person name="Chang Y."/>
            <person name="Huang F."/>
            <person name="Chen Y."/>
            <person name="Hong S."/>
            <person name="Mi L."/>
            <person name="Sun Q."/>
            <person name="Zhang L."/>
            <person name="Zhou B."/>
            <person name="Peng R."/>
            <person name="Zhang X."/>
            <person name="Liu F."/>
        </authorList>
    </citation>
    <scope>NUCLEOTIDE SEQUENCE [LARGE SCALE GENOMIC DNA]</scope>
    <source>
        <strain evidence="4">cv. PA1801</strain>
    </source>
</reference>
<accession>A0A5B6VIS8</accession>
<dbReference type="Gene3D" id="3.10.10.10">
    <property type="entry name" value="HIV Type 1 Reverse Transcriptase, subunit A, domain 1"/>
    <property type="match status" value="1"/>
</dbReference>
<dbReference type="InterPro" id="IPR056647">
    <property type="entry name" value="DUF7745"/>
</dbReference>
<evidence type="ECO:0000313" key="3">
    <source>
        <dbReference type="EMBL" id="KAA3468973.1"/>
    </source>
</evidence>
<evidence type="ECO:0000256" key="1">
    <source>
        <dbReference type="SAM" id="Coils"/>
    </source>
</evidence>
<evidence type="ECO:0000259" key="2">
    <source>
        <dbReference type="Pfam" id="PF24924"/>
    </source>
</evidence>
<name>A0A5B6VIS8_9ROSI</name>
<keyword evidence="1" id="KW-0175">Coiled coil</keyword>
<dbReference type="InterPro" id="IPR043502">
    <property type="entry name" value="DNA/RNA_pol_sf"/>
</dbReference>
<dbReference type="AlphaFoldDB" id="A0A5B6VIS8"/>
<organism evidence="3 4">
    <name type="scientific">Gossypium australe</name>
    <dbReference type="NCBI Taxonomy" id="47621"/>
    <lineage>
        <taxon>Eukaryota</taxon>
        <taxon>Viridiplantae</taxon>
        <taxon>Streptophyta</taxon>
        <taxon>Embryophyta</taxon>
        <taxon>Tracheophyta</taxon>
        <taxon>Spermatophyta</taxon>
        <taxon>Magnoliopsida</taxon>
        <taxon>eudicotyledons</taxon>
        <taxon>Gunneridae</taxon>
        <taxon>Pentapetalae</taxon>
        <taxon>rosids</taxon>
        <taxon>malvids</taxon>
        <taxon>Malvales</taxon>
        <taxon>Malvaceae</taxon>
        <taxon>Malvoideae</taxon>
        <taxon>Gossypium</taxon>
    </lineage>
</organism>
<keyword evidence="4" id="KW-1185">Reference proteome</keyword>
<feature type="coiled-coil region" evidence="1">
    <location>
        <begin position="248"/>
        <end position="429"/>
    </location>
</feature>
<dbReference type="PANTHER" id="PTHR32108:SF5">
    <property type="entry name" value="DYNACTIN SUBUNIT 1-LIKE"/>
    <property type="match status" value="1"/>
</dbReference>
<feature type="domain" description="DUF7745" evidence="2">
    <location>
        <begin position="170"/>
        <end position="217"/>
    </location>
</feature>
<comment type="caution">
    <text evidence="3">The sequence shown here is derived from an EMBL/GenBank/DDBJ whole genome shotgun (WGS) entry which is preliminary data.</text>
</comment>
<evidence type="ECO:0000313" key="4">
    <source>
        <dbReference type="Proteomes" id="UP000325315"/>
    </source>
</evidence>
<dbReference type="SUPFAM" id="SSF56672">
    <property type="entry name" value="DNA/RNA polymerases"/>
    <property type="match status" value="1"/>
</dbReference>
<sequence>MENGFLDKVEDNAAVRIWSEKTQLEKGDSLMEGYVLELWDFTRISVTQNNIQDPAYNCFTFGKVDLVPTVEEYTTLLRCLKIQADKAYFSAANVLTFLKKLMSITGMNMKKRVDVFALSIYGLVVFPKVLEHIDEAVSDLFDRLNKGFTPVLAILAKTFKSLNACQKAGEDVEWMAHWMIPDEILYRCGDFDWVPLLGIWGAVGYAPLLVLRQYRSRVNDNIFLPSQEGTRPMEEHLQVIPSMLEIIKQDFEKRNLELGKKIEQLEEEKMQLGLDVDVQKLEAKKLRKGKNKAEEDLDSLKTNYKKLRLLIRTVGLEKTSEKWRQEMKEEKSRADQWENKFQDAQVREEALERSLSEGQNEKIGLKAWVAELEKSLHQYRSRNSTIELKVSLNKTGELKRNIEELEITLQNCELRFELLEANNEHWKEQLHCFQGQVRDRDHIMSEAVAQASTLAPMNYQTGSGSNPGDNPTNPVVPDLDDMAEMEKKGVELPKQLEDLCRLLEEKVRAMENVDYHCWVDAKDLSLYAQRWREVAAQVQPSLLEKETKMLSINTLKALFINHMLESATKSFSDIVMSGEMIENVVRSGKIDAGENAKRAAPRKKEHEVNKASLYNKRELYQSVFDAYVVSPFYLKPMQPLFPKWYDANAQCEYHAGITGHSIENCTAFKKLIEWFIKMGIILFNDPSGPNVEGNPLPSHSGKGAKIDVAEKPVAFPYKDSKRVPWNYDCNVTISGEENSTSALEEGQDVGFYTCSGRHYDPASTRTEPVKGKTPTAEYKKEKTARLESPVNEPITENEAREFLKFLKHNEYSVVEQLHKQPARISVLALLLSLETHHSTLMKVLNETYVANDISVNKLGLLVNNISAENFIFFNDDKIPPGGHGIYIAKGANRQWLYTERLTSIHAEQITSGQLSHEDMPKHNFLVMDIKPSYNCLLGRPSIYSVGAVPSSLHQKLKLATKGYKLDARQKKRELEKKQERKRVQLSREEVKWEPMTFLHISRTFVSGETIHPEQKMSRKETVEEMSPDINDMSDAATNSESLFEQDMLNTDIVVHQLPIKKECKPIQQKLRRMMPDVLLKIKKKVKKQFDAGFLQVVKYSEWVANVIPFPKKDGKV</sequence>
<proteinExistence type="predicted"/>
<dbReference type="EMBL" id="SMMG02000006">
    <property type="protein sequence ID" value="KAA3468973.1"/>
    <property type="molecule type" value="Genomic_DNA"/>
</dbReference>
<feature type="domain" description="DUF7745" evidence="2">
    <location>
        <begin position="107"/>
        <end position="169"/>
    </location>
</feature>